<evidence type="ECO:0000256" key="7">
    <source>
        <dbReference type="ARBA" id="ARBA00022840"/>
    </source>
</evidence>
<keyword evidence="5" id="KW-0547">Nucleotide-binding</keyword>
<sequence>MFHRFSLVPIVVGAAGLVLVQLAADLTTDATTTETVLDVVGAVAGIAALSRVNRRPVLALTVLAAAALIAPAATPAACTGYVWLASTAALRPALALGLAGVAAHVVRGAWRPTSDGLPFGWWVVLVVLAYGLILGWGRYAQARERLLSAVAADARADERSRIAREMHDVLAHRLSLVATAAGALEYRPDSSPERIAAAAGVVRDGVHQALDELRDVIGVLRAEDAIAGAVPPQPTGADLPRLVEESRAAGTDVTATVEADLAALPDSLGRAAYRVVQEALTNVRRHAPGAAVDLRVTGRPGERLAIEVRNPLTTVAGASPGSGTGLIGLAERVDLAGGTMDVDRGNGEFHLRVSLPWPL</sequence>
<dbReference type="SUPFAM" id="SSF55874">
    <property type="entry name" value="ATPase domain of HSP90 chaperone/DNA topoisomerase II/histidine kinase"/>
    <property type="match status" value="1"/>
</dbReference>
<accession>A0A5C8NI55</accession>
<keyword evidence="8" id="KW-0902">Two-component regulatory system</keyword>
<comment type="catalytic activity">
    <reaction evidence="1">
        <text>ATP + protein L-histidine = ADP + protein N-phospho-L-histidine.</text>
        <dbReference type="EC" id="2.7.13.3"/>
    </reaction>
</comment>
<keyword evidence="4" id="KW-0808">Transferase</keyword>
<feature type="transmembrane region" description="Helical" evidence="9">
    <location>
        <begin position="119"/>
        <end position="137"/>
    </location>
</feature>
<keyword evidence="9" id="KW-0812">Transmembrane</keyword>
<feature type="transmembrane region" description="Helical" evidence="9">
    <location>
        <begin position="57"/>
        <end position="84"/>
    </location>
</feature>
<dbReference type="Proteomes" id="UP000321571">
    <property type="component" value="Unassembled WGS sequence"/>
</dbReference>
<evidence type="ECO:0000256" key="2">
    <source>
        <dbReference type="ARBA" id="ARBA00012438"/>
    </source>
</evidence>
<evidence type="ECO:0000313" key="12">
    <source>
        <dbReference type="Proteomes" id="UP000321571"/>
    </source>
</evidence>
<dbReference type="CDD" id="cd16917">
    <property type="entry name" value="HATPase_UhpB-NarQ-NarX-like"/>
    <property type="match status" value="1"/>
</dbReference>
<dbReference type="EMBL" id="VDUX01000003">
    <property type="protein sequence ID" value="TXL61439.1"/>
    <property type="molecule type" value="Genomic_DNA"/>
</dbReference>
<dbReference type="AlphaFoldDB" id="A0A5C8NI55"/>
<evidence type="ECO:0000256" key="5">
    <source>
        <dbReference type="ARBA" id="ARBA00022741"/>
    </source>
</evidence>
<comment type="caution">
    <text evidence="11">The sequence shown here is derived from an EMBL/GenBank/DDBJ whole genome shotgun (WGS) entry which is preliminary data.</text>
</comment>
<keyword evidence="9" id="KW-0472">Membrane</keyword>
<evidence type="ECO:0000256" key="8">
    <source>
        <dbReference type="ARBA" id="ARBA00023012"/>
    </source>
</evidence>
<dbReference type="InterPro" id="IPR050482">
    <property type="entry name" value="Sensor_HK_TwoCompSys"/>
</dbReference>
<keyword evidence="6 11" id="KW-0418">Kinase</keyword>
<dbReference type="OrthoDB" id="227596at2"/>
<dbReference type="Pfam" id="PF07730">
    <property type="entry name" value="HisKA_3"/>
    <property type="match status" value="1"/>
</dbReference>
<evidence type="ECO:0000313" key="11">
    <source>
        <dbReference type="EMBL" id="TXL61439.1"/>
    </source>
</evidence>
<dbReference type="RefSeq" id="WP_147685712.1">
    <property type="nucleotide sequence ID" value="NZ_VDUX01000003.1"/>
</dbReference>
<dbReference type="Gene3D" id="1.20.5.1930">
    <property type="match status" value="1"/>
</dbReference>
<keyword evidence="3" id="KW-0597">Phosphoprotein</keyword>
<evidence type="ECO:0000256" key="3">
    <source>
        <dbReference type="ARBA" id="ARBA00022553"/>
    </source>
</evidence>
<proteinExistence type="predicted"/>
<dbReference type="Gene3D" id="3.30.565.10">
    <property type="entry name" value="Histidine kinase-like ATPase, C-terminal domain"/>
    <property type="match status" value="1"/>
</dbReference>
<keyword evidence="7" id="KW-0067">ATP-binding</keyword>
<dbReference type="InterPro" id="IPR011712">
    <property type="entry name" value="Sig_transdc_His_kin_sub3_dim/P"/>
</dbReference>
<evidence type="ECO:0000256" key="1">
    <source>
        <dbReference type="ARBA" id="ARBA00000085"/>
    </source>
</evidence>
<dbReference type="GO" id="GO:0000155">
    <property type="term" value="F:phosphorelay sensor kinase activity"/>
    <property type="evidence" value="ECO:0007669"/>
    <property type="project" value="InterPro"/>
</dbReference>
<evidence type="ECO:0000256" key="4">
    <source>
        <dbReference type="ARBA" id="ARBA00022679"/>
    </source>
</evidence>
<dbReference type="PANTHER" id="PTHR24421">
    <property type="entry name" value="NITRATE/NITRITE SENSOR PROTEIN NARX-RELATED"/>
    <property type="match status" value="1"/>
</dbReference>
<dbReference type="InterPro" id="IPR036890">
    <property type="entry name" value="HATPase_C_sf"/>
</dbReference>
<evidence type="ECO:0000256" key="6">
    <source>
        <dbReference type="ARBA" id="ARBA00022777"/>
    </source>
</evidence>
<organism evidence="11 12">
    <name type="scientific">Aeromicrobium terrae</name>
    <dbReference type="NCBI Taxonomy" id="2498846"/>
    <lineage>
        <taxon>Bacteria</taxon>
        <taxon>Bacillati</taxon>
        <taxon>Actinomycetota</taxon>
        <taxon>Actinomycetes</taxon>
        <taxon>Propionibacteriales</taxon>
        <taxon>Nocardioidaceae</taxon>
        <taxon>Aeromicrobium</taxon>
    </lineage>
</organism>
<feature type="domain" description="Signal transduction histidine kinase subgroup 3 dimerisation and phosphoacceptor" evidence="10">
    <location>
        <begin position="158"/>
        <end position="223"/>
    </location>
</feature>
<dbReference type="GO" id="GO:0046983">
    <property type="term" value="F:protein dimerization activity"/>
    <property type="evidence" value="ECO:0007669"/>
    <property type="project" value="InterPro"/>
</dbReference>
<feature type="transmembrane region" description="Helical" evidence="9">
    <location>
        <begin position="33"/>
        <end position="50"/>
    </location>
</feature>
<evidence type="ECO:0000259" key="10">
    <source>
        <dbReference type="Pfam" id="PF07730"/>
    </source>
</evidence>
<gene>
    <name evidence="11" type="ORF">FHP06_08410</name>
</gene>
<evidence type="ECO:0000256" key="9">
    <source>
        <dbReference type="SAM" id="Phobius"/>
    </source>
</evidence>
<dbReference type="GO" id="GO:0005524">
    <property type="term" value="F:ATP binding"/>
    <property type="evidence" value="ECO:0007669"/>
    <property type="project" value="UniProtKB-KW"/>
</dbReference>
<name>A0A5C8NI55_9ACTN</name>
<dbReference type="EC" id="2.7.13.3" evidence="2"/>
<dbReference type="GO" id="GO:0016020">
    <property type="term" value="C:membrane"/>
    <property type="evidence" value="ECO:0007669"/>
    <property type="project" value="InterPro"/>
</dbReference>
<keyword evidence="9" id="KW-1133">Transmembrane helix</keyword>
<keyword evidence="12" id="KW-1185">Reference proteome</keyword>
<reference evidence="11 12" key="1">
    <citation type="submission" date="2019-06" db="EMBL/GenBank/DDBJ databases">
        <title>Aeromicrobium sp. nov., isolated from a maize field.</title>
        <authorList>
            <person name="Lin S.-Y."/>
            <person name="Tsai C.-F."/>
            <person name="Young C.-C."/>
        </authorList>
    </citation>
    <scope>NUCLEOTIDE SEQUENCE [LARGE SCALE GENOMIC DNA]</scope>
    <source>
        <strain evidence="11 12">CC-CFT486</strain>
    </source>
</reference>
<protein>
    <recommendedName>
        <fullName evidence="2">histidine kinase</fullName>
        <ecNumber evidence="2">2.7.13.3</ecNumber>
    </recommendedName>
</protein>
<dbReference type="PANTHER" id="PTHR24421:SF10">
    <property type="entry name" value="NITRATE_NITRITE SENSOR PROTEIN NARQ"/>
    <property type="match status" value="1"/>
</dbReference>